<organism evidence="2 3">
    <name type="scientific">Ilumatobacter coccineus (strain NBRC 103263 / KCTC 29153 / YM16-304)</name>
    <dbReference type="NCBI Taxonomy" id="1313172"/>
    <lineage>
        <taxon>Bacteria</taxon>
        <taxon>Bacillati</taxon>
        <taxon>Actinomycetota</taxon>
        <taxon>Acidimicrobiia</taxon>
        <taxon>Acidimicrobiales</taxon>
        <taxon>Ilumatobacteraceae</taxon>
        <taxon>Ilumatobacter</taxon>
    </lineage>
</organism>
<dbReference type="InterPro" id="IPR013974">
    <property type="entry name" value="SAF"/>
</dbReference>
<feature type="domain" description="SAF" evidence="1">
    <location>
        <begin position="59"/>
        <end position="116"/>
    </location>
</feature>
<sequence length="198" mass="20559">MIVIRGVLMNLLRPVRLALAKRPWIHWLVVSALAAAVGLGVHTRLAAVDRAREEWGDRRAVWVAAHDVAPGEPLDVVRRALPLGAVPPRAVDDVEPGTIARQHVTAGEPITAVDLVLGVGPAAAADEGSVVVPVSDPFVSSAPVGVRVAIYAEGLVLAPSARIVAVDGDVVFVAVDEADGPIVAAAAQLRTASIVFTR</sequence>
<dbReference type="KEGG" id="aym:YM304_10980"/>
<evidence type="ECO:0000313" key="3">
    <source>
        <dbReference type="Proteomes" id="UP000011863"/>
    </source>
</evidence>
<dbReference type="SMART" id="SM00858">
    <property type="entry name" value="SAF"/>
    <property type="match status" value="1"/>
</dbReference>
<name>A0A6C7E5J3_ILUCY</name>
<dbReference type="EMBL" id="AP012057">
    <property type="protein sequence ID" value="BAN01412.1"/>
    <property type="molecule type" value="Genomic_DNA"/>
</dbReference>
<keyword evidence="3" id="KW-1185">Reference proteome</keyword>
<dbReference type="CDD" id="cd11614">
    <property type="entry name" value="SAF_CpaB_FlgA_like"/>
    <property type="match status" value="1"/>
</dbReference>
<reference evidence="2 3" key="1">
    <citation type="journal article" date="2013" name="Int. J. Syst. Evol. Microbiol.">
        <title>Ilumatobacter nonamiense sp. nov. and Ilumatobacter coccineum sp. nov., isolated from seashore sand.</title>
        <authorList>
            <person name="Matsumoto A."/>
            <person name="Kasai H."/>
            <person name="Matsuo Y."/>
            <person name="Shizuri Y."/>
            <person name="Ichikawa N."/>
            <person name="Fujita N."/>
            <person name="Omura S."/>
            <person name="Takahashi Y."/>
        </authorList>
    </citation>
    <scope>NUCLEOTIDE SEQUENCE [LARGE SCALE GENOMIC DNA]</scope>
    <source>
        <strain evidence="3">NBRC 103263 / KCTC 29153 / YM16-304</strain>
    </source>
</reference>
<dbReference type="AlphaFoldDB" id="A0A6C7E5J3"/>
<dbReference type="Proteomes" id="UP000011863">
    <property type="component" value="Chromosome"/>
</dbReference>
<evidence type="ECO:0000313" key="2">
    <source>
        <dbReference type="EMBL" id="BAN01412.1"/>
    </source>
</evidence>
<evidence type="ECO:0000259" key="1">
    <source>
        <dbReference type="SMART" id="SM00858"/>
    </source>
</evidence>
<accession>A0A6C7E5J3</accession>
<proteinExistence type="predicted"/>
<protein>
    <recommendedName>
        <fullName evidence="1">SAF domain-containing protein</fullName>
    </recommendedName>
</protein>
<gene>
    <name evidence="2" type="ORF">YM304_10980</name>
</gene>